<dbReference type="RefSeq" id="XP_007312764.1">
    <property type="nucleotide sequence ID" value="XM_007312702.1"/>
</dbReference>
<dbReference type="Proteomes" id="UP000008064">
    <property type="component" value="Unassembled WGS sequence"/>
</dbReference>
<dbReference type="EMBL" id="GL945428">
    <property type="protein sequence ID" value="EGO30880.1"/>
    <property type="molecule type" value="Genomic_DNA"/>
</dbReference>
<organism>
    <name type="scientific">Serpula lacrymans var. lacrymans (strain S7.9)</name>
    <name type="common">Dry rot fungus</name>
    <dbReference type="NCBI Taxonomy" id="578457"/>
    <lineage>
        <taxon>Eukaryota</taxon>
        <taxon>Fungi</taxon>
        <taxon>Dikarya</taxon>
        <taxon>Basidiomycota</taxon>
        <taxon>Agaricomycotina</taxon>
        <taxon>Agaricomycetes</taxon>
        <taxon>Agaricomycetidae</taxon>
        <taxon>Boletales</taxon>
        <taxon>Coniophorineae</taxon>
        <taxon>Serpulaceae</taxon>
        <taxon>Serpula</taxon>
    </lineage>
</organism>
<evidence type="ECO:0000313" key="1">
    <source>
        <dbReference type="EMBL" id="EGO30880.1"/>
    </source>
</evidence>
<accession>F8NFP0</accession>
<protein>
    <submittedName>
        <fullName evidence="1">Uncharacterized protein</fullName>
    </submittedName>
</protein>
<dbReference type="HOGENOM" id="CLU_2456131_0_0_1"/>
<name>F8NFP0_SERL9</name>
<dbReference type="AlphaFoldDB" id="F8NFP0"/>
<gene>
    <name evidence="1" type="ORF">SERLADRAFT_376110</name>
</gene>
<sequence length="89" mass="9870">MSPTEPALDDTRRLEGEAALEPTARLSMVFWEMLNELALDSFRIVTTLLFTLALGRLAGNDSEEFIDIVEGDVDLDKGRLGSEDELTLL</sequence>
<dbReference type="GeneID" id="18810634"/>
<dbReference type="KEGG" id="sla:SERLADRAFT_376110"/>
<proteinExistence type="predicted"/>
<reference evidence="1" key="1">
    <citation type="submission" date="2011-04" db="EMBL/GenBank/DDBJ databases">
        <title>Evolution of plant cell wall degrading machinery underlies the functional diversity of forest fungi.</title>
        <authorList>
            <consortium name="US DOE Joint Genome Institute (JGI-PGF)"/>
            <person name="Eastwood D.C."/>
            <person name="Floudas D."/>
            <person name="Binder M."/>
            <person name="Majcherczyk A."/>
            <person name="Schneider P."/>
            <person name="Aerts A."/>
            <person name="Asiegbu F.O."/>
            <person name="Baker S.E."/>
            <person name="Barry K."/>
            <person name="Bendiksby M."/>
            <person name="Blumentritt M."/>
            <person name="Coutinho P.M."/>
            <person name="Cullen D."/>
            <person name="Cullen D."/>
            <person name="Gathman A."/>
            <person name="Goodell B."/>
            <person name="Henrissat B."/>
            <person name="Ihrmark K."/>
            <person name="Kauserud H."/>
            <person name="Kohler A."/>
            <person name="LaButti K."/>
            <person name="Lapidus A."/>
            <person name="Lavin J.L."/>
            <person name="Lee Y.-H."/>
            <person name="Lindquist E."/>
            <person name="Lilly W."/>
            <person name="Lucas S."/>
            <person name="Morin E."/>
            <person name="Murat C."/>
            <person name="Oguiza J.A."/>
            <person name="Park J."/>
            <person name="Pisabarro A.G."/>
            <person name="Riley R."/>
            <person name="Rosling A."/>
            <person name="Salamov A."/>
            <person name="Schmidt O."/>
            <person name="Schmutz J."/>
            <person name="Skrede I."/>
            <person name="Stenlid J."/>
            <person name="Wiebenga A."/>
            <person name="Xie X."/>
            <person name="Kues U."/>
            <person name="Hibbett D.S."/>
            <person name="Hoffmeister D."/>
            <person name="Hogberg N."/>
            <person name="Martin F."/>
            <person name="Grigoriev I.V."/>
            <person name="Watkinson S.C."/>
        </authorList>
    </citation>
    <scope>NUCLEOTIDE SEQUENCE</scope>
    <source>
        <strain evidence="1">S7.9</strain>
    </source>
</reference>